<dbReference type="Proteomes" id="UP000594454">
    <property type="component" value="Chromosome 3"/>
</dbReference>
<evidence type="ECO:0000313" key="1">
    <source>
        <dbReference type="EMBL" id="CAD7086341.1"/>
    </source>
</evidence>
<organism evidence="1 2">
    <name type="scientific">Hermetia illucens</name>
    <name type="common">Black soldier fly</name>
    <dbReference type="NCBI Taxonomy" id="343691"/>
    <lineage>
        <taxon>Eukaryota</taxon>
        <taxon>Metazoa</taxon>
        <taxon>Ecdysozoa</taxon>
        <taxon>Arthropoda</taxon>
        <taxon>Hexapoda</taxon>
        <taxon>Insecta</taxon>
        <taxon>Pterygota</taxon>
        <taxon>Neoptera</taxon>
        <taxon>Endopterygota</taxon>
        <taxon>Diptera</taxon>
        <taxon>Brachycera</taxon>
        <taxon>Stratiomyomorpha</taxon>
        <taxon>Stratiomyidae</taxon>
        <taxon>Hermetiinae</taxon>
        <taxon>Hermetia</taxon>
    </lineage>
</organism>
<gene>
    <name evidence="1" type="ORF">HERILL_LOCUS9121</name>
</gene>
<evidence type="ECO:0000313" key="2">
    <source>
        <dbReference type="Proteomes" id="UP000594454"/>
    </source>
</evidence>
<accession>A0A7R8YW12</accession>
<dbReference type="EMBL" id="LR899011">
    <property type="protein sequence ID" value="CAD7086341.1"/>
    <property type="molecule type" value="Genomic_DNA"/>
</dbReference>
<protein>
    <submittedName>
        <fullName evidence="1">Uncharacterized protein</fullName>
    </submittedName>
</protein>
<keyword evidence="2" id="KW-1185">Reference proteome</keyword>
<dbReference type="AlphaFoldDB" id="A0A7R8YW12"/>
<name>A0A7R8YW12_HERIL</name>
<sequence>MREIIAATNSPNQKLTKWLVSKLSSFVPESKYMVRQKPKEIANDEMLISFLVKAVLPSTPEKKGLCNLEDSLLQEEGSPE</sequence>
<proteinExistence type="predicted"/>
<reference evidence="1 2" key="1">
    <citation type="submission" date="2020-11" db="EMBL/GenBank/DDBJ databases">
        <authorList>
            <person name="Wallbank WR R."/>
            <person name="Pardo Diaz C."/>
            <person name="Kozak K."/>
            <person name="Martin S."/>
            <person name="Jiggins C."/>
            <person name="Moest M."/>
            <person name="Warren A I."/>
            <person name="Generalovic N T."/>
            <person name="Byers J.R.P. K."/>
            <person name="Montejo-Kovacevich G."/>
            <person name="Yen C E."/>
        </authorList>
    </citation>
    <scope>NUCLEOTIDE SEQUENCE [LARGE SCALE GENOMIC DNA]</scope>
</reference>
<dbReference type="InParanoid" id="A0A7R8YW12"/>